<dbReference type="Gene3D" id="2.120.10.80">
    <property type="entry name" value="Kelch-type beta propeller"/>
    <property type="match status" value="1"/>
</dbReference>
<dbReference type="SUPFAM" id="SSF117281">
    <property type="entry name" value="Kelch motif"/>
    <property type="match status" value="1"/>
</dbReference>
<gene>
    <name evidence="1" type="ORF">LIER_07917</name>
</gene>
<name>A0AAV3PE95_LITER</name>
<reference evidence="1 2" key="1">
    <citation type="submission" date="2024-01" db="EMBL/GenBank/DDBJ databases">
        <title>The complete chloroplast genome sequence of Lithospermum erythrorhizon: insights into the phylogenetic relationship among Boraginaceae species and the maternal lineages of purple gromwells.</title>
        <authorList>
            <person name="Okada T."/>
            <person name="Watanabe K."/>
        </authorList>
    </citation>
    <scope>NUCLEOTIDE SEQUENCE [LARGE SCALE GENOMIC DNA]</scope>
</reference>
<organism evidence="1 2">
    <name type="scientific">Lithospermum erythrorhizon</name>
    <name type="common">Purple gromwell</name>
    <name type="synonym">Lithospermum officinale var. erythrorhizon</name>
    <dbReference type="NCBI Taxonomy" id="34254"/>
    <lineage>
        <taxon>Eukaryota</taxon>
        <taxon>Viridiplantae</taxon>
        <taxon>Streptophyta</taxon>
        <taxon>Embryophyta</taxon>
        <taxon>Tracheophyta</taxon>
        <taxon>Spermatophyta</taxon>
        <taxon>Magnoliopsida</taxon>
        <taxon>eudicotyledons</taxon>
        <taxon>Gunneridae</taxon>
        <taxon>Pentapetalae</taxon>
        <taxon>asterids</taxon>
        <taxon>lamiids</taxon>
        <taxon>Boraginales</taxon>
        <taxon>Boraginaceae</taxon>
        <taxon>Boraginoideae</taxon>
        <taxon>Lithospermeae</taxon>
        <taxon>Lithospermum</taxon>
    </lineage>
</organism>
<keyword evidence="2" id="KW-1185">Reference proteome</keyword>
<dbReference type="InterPro" id="IPR015915">
    <property type="entry name" value="Kelch-typ_b-propeller"/>
</dbReference>
<comment type="caution">
    <text evidence="1">The sequence shown here is derived from an EMBL/GenBank/DDBJ whole genome shotgun (WGS) entry which is preliminary data.</text>
</comment>
<dbReference type="Proteomes" id="UP001454036">
    <property type="component" value="Unassembled WGS sequence"/>
</dbReference>
<dbReference type="AlphaFoldDB" id="A0AAV3PE95"/>
<dbReference type="EMBL" id="BAABME010001245">
    <property type="protein sequence ID" value="GAA0148488.1"/>
    <property type="molecule type" value="Genomic_DNA"/>
</dbReference>
<accession>A0AAV3PE95</accession>
<evidence type="ECO:0008006" key="3">
    <source>
        <dbReference type="Google" id="ProtNLM"/>
    </source>
</evidence>
<proteinExistence type="predicted"/>
<protein>
    <recommendedName>
        <fullName evidence="3">F-box associated domain-containing protein</fullName>
    </recommendedName>
</protein>
<evidence type="ECO:0000313" key="2">
    <source>
        <dbReference type="Proteomes" id="UP001454036"/>
    </source>
</evidence>
<dbReference type="InterPro" id="IPR012871">
    <property type="entry name" value="DUF1668_ORYSA"/>
</dbReference>
<dbReference type="Pfam" id="PF07893">
    <property type="entry name" value="DUF1668"/>
    <property type="match status" value="1"/>
</dbReference>
<evidence type="ECO:0000313" key="1">
    <source>
        <dbReference type="EMBL" id="GAA0148488.1"/>
    </source>
</evidence>
<sequence length="482" mass="56216">MESSRFDRKIGATYILPRLVEGSDEEKECMKIFDCIPTTNPDAEPYCFYEVFSSPNFTSLCPEFDKIRLPRSCPPGHRLPKNSIMPVFECSFINRSSMVFAFDEPNSQLYHIVTKKEDLRSPFVGRDAYVAVDDTLYYVGGCFGNHDVEHAFTEACEELSKTMYSHEDEFIATAKSMAEVENKKNLEVETYNFVTGKFEEKTKLTKLNSPKHLPIVFLFDNKIYALAGRKSYFNLGDNFESFEYLDISTPKTEEGGTWTRLPPPPFRILQDSRHILWKEKKWLFVKVSDKATKRLKVLLWKFDLESQKWYNNSTDPSNEYHDPESHEFLTRLADVPADHFKGCIVNDMLFHYEGDKDRPEVRQVVGYNLRRKKILGRRWEIDLKEVLGQVGDPLSLSFFSHVADDTFCIVVNYKPYPTWFVNFLCICLFDLKCGDDQMSLYESRACKLNELRFNVVRPRCHYFQMPNHVILAYQTMLEGGSR</sequence>